<keyword evidence="3" id="KW-1185">Reference proteome</keyword>
<dbReference type="Proteomes" id="UP000006054">
    <property type="component" value="Chromosome"/>
</dbReference>
<dbReference type="HOGENOM" id="CLU_1822494_0_0_10"/>
<keyword evidence="1" id="KW-0732">Signal</keyword>
<dbReference type="STRING" id="880071.Fleli_2731"/>
<dbReference type="AlphaFoldDB" id="I4AMA1"/>
<sequence precursor="true">MKMKYLIFVLLTVASASSFTGCNEKESENENLSELLQLCNYKKQRTDIFLTNPCEGDIFIKRLSGEGVVKYDSTLNGYTVSSHMEGTIDCIIITLFCEDYSSLLDKEISYSCDYYEYNGFYNPPLGGTEIFVGKNINYSTK</sequence>
<accession>I4AMA1</accession>
<evidence type="ECO:0000313" key="2">
    <source>
        <dbReference type="EMBL" id="AFM05086.1"/>
    </source>
</evidence>
<feature type="chain" id="PRO_5003685902" description="Lipoprotein" evidence="1">
    <location>
        <begin position="21"/>
        <end position="141"/>
    </location>
</feature>
<organism evidence="2 3">
    <name type="scientific">Bernardetia litoralis (strain ATCC 23117 / DSM 6794 / NBRC 15988 / NCIMB 1366 / Fx l1 / Sio-4)</name>
    <name type="common">Flexibacter litoralis</name>
    <dbReference type="NCBI Taxonomy" id="880071"/>
    <lineage>
        <taxon>Bacteria</taxon>
        <taxon>Pseudomonadati</taxon>
        <taxon>Bacteroidota</taxon>
        <taxon>Cytophagia</taxon>
        <taxon>Cytophagales</taxon>
        <taxon>Bernardetiaceae</taxon>
        <taxon>Bernardetia</taxon>
    </lineage>
</organism>
<proteinExistence type="predicted"/>
<dbReference type="PROSITE" id="PS51257">
    <property type="entry name" value="PROKAR_LIPOPROTEIN"/>
    <property type="match status" value="1"/>
</dbReference>
<reference evidence="3" key="1">
    <citation type="submission" date="2012-06" db="EMBL/GenBank/DDBJ databases">
        <title>The complete genome of Flexibacter litoralis DSM 6794.</title>
        <authorList>
            <person name="Lucas S."/>
            <person name="Copeland A."/>
            <person name="Lapidus A."/>
            <person name="Glavina del Rio T."/>
            <person name="Dalin E."/>
            <person name="Tice H."/>
            <person name="Bruce D."/>
            <person name="Goodwin L."/>
            <person name="Pitluck S."/>
            <person name="Peters L."/>
            <person name="Ovchinnikova G."/>
            <person name="Lu M."/>
            <person name="Kyrpides N."/>
            <person name="Mavromatis K."/>
            <person name="Ivanova N."/>
            <person name="Brettin T."/>
            <person name="Detter J.C."/>
            <person name="Han C."/>
            <person name="Larimer F."/>
            <person name="Land M."/>
            <person name="Hauser L."/>
            <person name="Markowitz V."/>
            <person name="Cheng J.-F."/>
            <person name="Hugenholtz P."/>
            <person name="Woyke T."/>
            <person name="Wu D."/>
            <person name="Spring S."/>
            <person name="Lang E."/>
            <person name="Kopitz M."/>
            <person name="Brambilla E."/>
            <person name="Klenk H.-P."/>
            <person name="Eisen J.A."/>
        </authorList>
    </citation>
    <scope>NUCLEOTIDE SEQUENCE [LARGE SCALE GENOMIC DNA]</scope>
    <source>
        <strain evidence="3">ATCC 23117 / DSM 6794 / NBRC 15988 / NCIMB 1366 / Sio-4</strain>
    </source>
</reference>
<evidence type="ECO:0000256" key="1">
    <source>
        <dbReference type="SAM" id="SignalP"/>
    </source>
</evidence>
<dbReference type="KEGG" id="fli:Fleli_2731"/>
<evidence type="ECO:0008006" key="4">
    <source>
        <dbReference type="Google" id="ProtNLM"/>
    </source>
</evidence>
<feature type="signal peptide" evidence="1">
    <location>
        <begin position="1"/>
        <end position="20"/>
    </location>
</feature>
<dbReference type="EMBL" id="CP003345">
    <property type="protein sequence ID" value="AFM05086.1"/>
    <property type="molecule type" value="Genomic_DNA"/>
</dbReference>
<evidence type="ECO:0000313" key="3">
    <source>
        <dbReference type="Proteomes" id="UP000006054"/>
    </source>
</evidence>
<gene>
    <name evidence="2" type="ordered locus">Fleli_2731</name>
</gene>
<name>I4AMA1_BERLS</name>
<protein>
    <recommendedName>
        <fullName evidence="4">Lipoprotein</fullName>
    </recommendedName>
</protein>